<keyword evidence="7 12" id="KW-1133">Transmembrane helix</keyword>
<feature type="transmembrane region" description="Helical" evidence="12">
    <location>
        <begin position="135"/>
        <end position="158"/>
    </location>
</feature>
<dbReference type="PANTHER" id="PTHR32024">
    <property type="entry name" value="TRK SYSTEM POTASSIUM UPTAKE PROTEIN TRKG-RELATED"/>
    <property type="match status" value="1"/>
</dbReference>
<sequence>MQAVQYLRPTLYITCFFTLVMAAAMLIPAAVDLYDRHLDWQVFVASAAVVAGLSILGIVATRHPMPRFTVRFGFLMTTVLWVVTAIVCALPFYFSEVRITFAEAVFESMSGLTTTGSTILVGLDRLPRGILLWRAMLQGIGGIGIIAIGLFLFPFLRIGGMQLFRTESSDRSDKIMPRMIQITAALCGIYLGLIFLCAFAYAVLGMTPFDAITHALATVSTGGVSTHDASFGAFDSPAILWVASFFMMTGGVPLILLIGLAFHRRTALFRDVQVRTFFGIIVFSSLALALWRWWGDQHGFFDALTHATFNVVSVVTTTGFVSQDYTVWGPLSVGIFFFLTFVGGCSGSTAGGIKIYRLVILWQALSRSVQRLLYPNSVVPMRYGDRVVEPEVFESVVVFLIAFVGLIVVMSLLLCTVSGLDLMTSLSGVATAFCNVGPGIGPLIGPAGTFAPLDDFATVVLTVAMLLGRLEIMTVLVLFTGAFWRS</sequence>
<feature type="binding site" evidence="11">
    <location>
        <position position="222"/>
    </location>
    <ligand>
        <name>K(+)</name>
        <dbReference type="ChEBI" id="CHEBI:29103"/>
    </ligand>
</feature>
<feature type="binding site" evidence="11">
    <location>
        <position position="114"/>
    </location>
    <ligand>
        <name>K(+)</name>
        <dbReference type="ChEBI" id="CHEBI:29103"/>
    </ligand>
</feature>
<evidence type="ECO:0000256" key="2">
    <source>
        <dbReference type="ARBA" id="ARBA00022448"/>
    </source>
</evidence>
<keyword evidence="9 10" id="KW-0472">Membrane</keyword>
<reference evidence="13 14" key="1">
    <citation type="submission" date="2016-12" db="EMBL/GenBank/DDBJ databases">
        <authorList>
            <person name="Song W.-J."/>
            <person name="Kurnit D.M."/>
        </authorList>
    </citation>
    <scope>NUCLEOTIDE SEQUENCE [LARGE SCALE GENOMIC DNA]</scope>
    <source>
        <strain evidence="13 14">DSM 19599</strain>
    </source>
</reference>
<comment type="similarity">
    <text evidence="10">Belongs to the TrkH potassium transport family.</text>
</comment>
<organism evidence="13 14">
    <name type="scientific">Pseudoxanthobacter soli DSM 19599</name>
    <dbReference type="NCBI Taxonomy" id="1123029"/>
    <lineage>
        <taxon>Bacteria</taxon>
        <taxon>Pseudomonadati</taxon>
        <taxon>Pseudomonadota</taxon>
        <taxon>Alphaproteobacteria</taxon>
        <taxon>Hyphomicrobiales</taxon>
        <taxon>Segnochrobactraceae</taxon>
        <taxon>Pseudoxanthobacter</taxon>
    </lineage>
</organism>
<evidence type="ECO:0000313" key="14">
    <source>
        <dbReference type="Proteomes" id="UP000186406"/>
    </source>
</evidence>
<evidence type="ECO:0000256" key="9">
    <source>
        <dbReference type="ARBA" id="ARBA00023136"/>
    </source>
</evidence>
<keyword evidence="11" id="KW-0479">Metal-binding</keyword>
<dbReference type="RefSeq" id="WP_073626501.1">
    <property type="nucleotide sequence ID" value="NZ_FRXO01000002.1"/>
</dbReference>
<dbReference type="Pfam" id="PF02386">
    <property type="entry name" value="TrkH"/>
    <property type="match status" value="1"/>
</dbReference>
<dbReference type="AlphaFoldDB" id="A0A1M7ZDM4"/>
<evidence type="ECO:0000256" key="10">
    <source>
        <dbReference type="PIRNR" id="PIRNR006247"/>
    </source>
</evidence>
<comment type="function">
    <text evidence="10">Low-affinity potassium transport system. Interacts with Trk system potassium uptake protein TrkA.</text>
</comment>
<feature type="transmembrane region" description="Helical" evidence="12">
    <location>
        <begin position="456"/>
        <end position="484"/>
    </location>
</feature>
<dbReference type="GO" id="GO:0015379">
    <property type="term" value="F:potassium:chloride symporter activity"/>
    <property type="evidence" value="ECO:0007669"/>
    <property type="project" value="InterPro"/>
</dbReference>
<evidence type="ECO:0000256" key="6">
    <source>
        <dbReference type="ARBA" id="ARBA00022958"/>
    </source>
</evidence>
<protein>
    <recommendedName>
        <fullName evidence="10">Trk system potassium uptake protein</fullName>
    </recommendedName>
</protein>
<feature type="binding site" evidence="11">
    <location>
        <position position="318"/>
    </location>
    <ligand>
        <name>K(+)</name>
        <dbReference type="ChEBI" id="CHEBI:29103"/>
    </ligand>
</feature>
<feature type="transmembrane region" description="Helical" evidence="12">
    <location>
        <begin position="12"/>
        <end position="34"/>
    </location>
</feature>
<feature type="binding site" evidence="11">
    <location>
        <position position="436"/>
    </location>
    <ligand>
        <name>K(+)</name>
        <dbReference type="ChEBI" id="CHEBI:29103"/>
    </ligand>
</feature>
<feature type="binding site" evidence="11">
    <location>
        <position position="435"/>
    </location>
    <ligand>
        <name>K(+)</name>
        <dbReference type="ChEBI" id="CHEBI:29103"/>
    </ligand>
</feature>
<proteinExistence type="inferred from homology"/>
<dbReference type="PIRSF" id="PIRSF006247">
    <property type="entry name" value="TrkH"/>
    <property type="match status" value="1"/>
</dbReference>
<dbReference type="STRING" id="1123029.SAMN02745172_01160"/>
<evidence type="ECO:0000256" key="7">
    <source>
        <dbReference type="ARBA" id="ARBA00022989"/>
    </source>
</evidence>
<evidence type="ECO:0000256" key="5">
    <source>
        <dbReference type="ARBA" id="ARBA00022692"/>
    </source>
</evidence>
<dbReference type="EMBL" id="FRXO01000002">
    <property type="protein sequence ID" value="SHO62776.1"/>
    <property type="molecule type" value="Genomic_DNA"/>
</dbReference>
<dbReference type="GO" id="GO:0005886">
    <property type="term" value="C:plasma membrane"/>
    <property type="evidence" value="ECO:0007669"/>
    <property type="project" value="UniProtKB-SubCell"/>
</dbReference>
<feature type="transmembrane region" description="Helical" evidence="12">
    <location>
        <begin position="179"/>
        <end position="204"/>
    </location>
</feature>
<feature type="transmembrane region" description="Helical" evidence="12">
    <location>
        <begin position="72"/>
        <end position="94"/>
    </location>
</feature>
<keyword evidence="8 10" id="KW-0406">Ion transport</keyword>
<gene>
    <name evidence="13" type="ORF">SAMN02745172_01160</name>
</gene>
<keyword evidence="14" id="KW-1185">Reference proteome</keyword>
<evidence type="ECO:0000313" key="13">
    <source>
        <dbReference type="EMBL" id="SHO62776.1"/>
    </source>
</evidence>
<keyword evidence="2 10" id="KW-0813">Transport</keyword>
<evidence type="ECO:0000256" key="1">
    <source>
        <dbReference type="ARBA" id="ARBA00004651"/>
    </source>
</evidence>
<keyword evidence="5 12" id="KW-0812">Transmembrane</keyword>
<keyword evidence="3 10" id="KW-1003">Cell membrane</keyword>
<feature type="transmembrane region" description="Helical" evidence="12">
    <location>
        <begin position="393"/>
        <end position="415"/>
    </location>
</feature>
<evidence type="ECO:0000256" key="11">
    <source>
        <dbReference type="PIRSR" id="PIRSR006247-1"/>
    </source>
</evidence>
<evidence type="ECO:0000256" key="4">
    <source>
        <dbReference type="ARBA" id="ARBA00022538"/>
    </source>
</evidence>
<comment type="subcellular location">
    <subcellularLocation>
        <location evidence="10">Cell inner membrane</location>
        <topology evidence="10">Multi-pass membrane protein</topology>
    </subcellularLocation>
    <subcellularLocation>
        <location evidence="1">Cell membrane</location>
        <topology evidence="1">Multi-pass membrane protein</topology>
    </subcellularLocation>
</comment>
<dbReference type="Proteomes" id="UP000186406">
    <property type="component" value="Unassembled WGS sequence"/>
</dbReference>
<keyword evidence="6 10" id="KW-0630">Potassium</keyword>
<feature type="transmembrane region" description="Helical" evidence="12">
    <location>
        <begin position="40"/>
        <end position="60"/>
    </location>
</feature>
<feature type="binding site" evidence="11">
    <location>
        <position position="115"/>
    </location>
    <ligand>
        <name>K(+)</name>
        <dbReference type="ChEBI" id="CHEBI:29103"/>
    </ligand>
</feature>
<feature type="binding site" evidence="11">
    <location>
        <position position="317"/>
    </location>
    <ligand>
        <name>K(+)</name>
        <dbReference type="ChEBI" id="CHEBI:29103"/>
    </ligand>
</feature>
<feature type="transmembrane region" description="Helical" evidence="12">
    <location>
        <begin position="274"/>
        <end position="294"/>
    </location>
</feature>
<keyword evidence="10" id="KW-0997">Cell inner membrane</keyword>
<evidence type="ECO:0000256" key="12">
    <source>
        <dbReference type="SAM" id="Phobius"/>
    </source>
</evidence>
<keyword evidence="4 10" id="KW-0633">Potassium transport</keyword>
<dbReference type="GO" id="GO:0046872">
    <property type="term" value="F:metal ion binding"/>
    <property type="evidence" value="ECO:0007669"/>
    <property type="project" value="UniProtKB-KW"/>
</dbReference>
<name>A0A1M7ZDM4_9HYPH</name>
<feature type="transmembrane region" description="Helical" evidence="12">
    <location>
        <begin position="325"/>
        <end position="343"/>
    </location>
</feature>
<feature type="transmembrane region" description="Helical" evidence="12">
    <location>
        <begin position="238"/>
        <end position="262"/>
    </location>
</feature>
<evidence type="ECO:0000256" key="3">
    <source>
        <dbReference type="ARBA" id="ARBA00022475"/>
    </source>
</evidence>
<dbReference type="PANTHER" id="PTHR32024:SF3">
    <property type="entry name" value="TRK SYSTEM POTASSIUM UPTAKE PROTEIN"/>
    <property type="match status" value="1"/>
</dbReference>
<evidence type="ECO:0000256" key="8">
    <source>
        <dbReference type="ARBA" id="ARBA00023065"/>
    </source>
</evidence>
<dbReference type="OrthoDB" id="9810952at2"/>
<dbReference type="InterPro" id="IPR003445">
    <property type="entry name" value="Cat_transpt"/>
</dbReference>
<dbReference type="InterPro" id="IPR004772">
    <property type="entry name" value="TrkH"/>
</dbReference>
<accession>A0A1M7ZDM4</accession>